<accession>A0A9E6ZVM8</accession>
<keyword evidence="1" id="KW-0732">Signal</keyword>
<feature type="domain" description="DUF2059" evidence="2">
    <location>
        <begin position="121"/>
        <end position="178"/>
    </location>
</feature>
<dbReference type="EMBL" id="CP083239">
    <property type="protein sequence ID" value="UOK70862.1"/>
    <property type="molecule type" value="Genomic_DNA"/>
</dbReference>
<organism evidence="3 4">
    <name type="scientific">Ancylobacter polymorphus</name>
    <dbReference type="NCBI Taxonomy" id="223390"/>
    <lineage>
        <taxon>Bacteria</taxon>
        <taxon>Pseudomonadati</taxon>
        <taxon>Pseudomonadota</taxon>
        <taxon>Alphaproteobacteria</taxon>
        <taxon>Hyphomicrobiales</taxon>
        <taxon>Xanthobacteraceae</taxon>
        <taxon>Ancylobacter</taxon>
    </lineage>
</organism>
<evidence type="ECO:0000313" key="3">
    <source>
        <dbReference type="EMBL" id="UOK70862.1"/>
    </source>
</evidence>
<feature type="signal peptide" evidence="1">
    <location>
        <begin position="1"/>
        <end position="35"/>
    </location>
</feature>
<name>A0A9E6ZVM8_9HYPH</name>
<dbReference type="AlphaFoldDB" id="A0A9E6ZVM8"/>
<evidence type="ECO:0000256" key="1">
    <source>
        <dbReference type="SAM" id="SignalP"/>
    </source>
</evidence>
<proteinExistence type="predicted"/>
<reference evidence="3" key="1">
    <citation type="submission" date="2021-09" db="EMBL/GenBank/DDBJ databases">
        <title>Network and meta-omics reveal the key degrader and cooperation patterns in an efficient 1,4-dioxane-degrading microbial community.</title>
        <authorList>
            <person name="Dai C."/>
        </authorList>
    </citation>
    <scope>NUCLEOTIDE SEQUENCE</scope>
    <source>
        <strain evidence="3">ZM13</strain>
    </source>
</reference>
<dbReference type="KEGG" id="apol:K9D25_19470"/>
<evidence type="ECO:0000259" key="2">
    <source>
        <dbReference type="Pfam" id="PF09832"/>
    </source>
</evidence>
<dbReference type="Pfam" id="PF09832">
    <property type="entry name" value="DUF2059"/>
    <property type="match status" value="1"/>
</dbReference>
<evidence type="ECO:0000313" key="4">
    <source>
        <dbReference type="Proteomes" id="UP000831684"/>
    </source>
</evidence>
<dbReference type="RefSeq" id="WP_244377523.1">
    <property type="nucleotide sequence ID" value="NZ_CP083239.1"/>
</dbReference>
<dbReference type="InterPro" id="IPR018637">
    <property type="entry name" value="DUF2059"/>
</dbReference>
<sequence length="195" mass="21347">MQLDIAAPRVARRATPLAAAAMGLALFVAGTPALAQDTAPFQLAQAATAPAAKPPQPSAEQLKLANELLVANGEASSFDAVIPNVVEQTAAGFVQSNPDLIRDLREVAKQLSAQYESRRNEIVQILATIYATEFTTQELRELLTFYRSEAGKKLVTKREELLKVGFSSIQAWSAQFAREMEVRVREEMKKRGFTI</sequence>
<gene>
    <name evidence="3" type="ORF">K9D25_19470</name>
</gene>
<feature type="chain" id="PRO_5039183660" evidence="1">
    <location>
        <begin position="36"/>
        <end position="195"/>
    </location>
</feature>
<dbReference type="Proteomes" id="UP000831684">
    <property type="component" value="Chromosome"/>
</dbReference>
<protein>
    <submittedName>
        <fullName evidence="3">DUF2059 domain-containing protein</fullName>
    </submittedName>
</protein>